<proteinExistence type="predicted"/>
<dbReference type="PaxDb" id="226186-BT_2605"/>
<sequence>MELSFLHYVSLAFFASVLLMETSCCKRLFVLRLRKKLLINFDAVNGELTSSGIKLLLSIWFSGRY</sequence>
<organism evidence="1 2">
    <name type="scientific">Bacteroides thetaiotaomicron (strain ATCC 29148 / DSM 2079 / JCM 5827 / CCUG 10774 / NCTC 10582 / VPI-5482 / E50)</name>
    <dbReference type="NCBI Taxonomy" id="226186"/>
    <lineage>
        <taxon>Bacteria</taxon>
        <taxon>Pseudomonadati</taxon>
        <taxon>Bacteroidota</taxon>
        <taxon>Bacteroidia</taxon>
        <taxon>Bacteroidales</taxon>
        <taxon>Bacteroidaceae</taxon>
        <taxon>Bacteroides</taxon>
    </lineage>
</organism>
<protein>
    <submittedName>
        <fullName evidence="1">Uncharacterized protein</fullName>
    </submittedName>
</protein>
<dbReference type="AlphaFoldDB" id="Q8A4J4"/>
<dbReference type="KEGG" id="bth:BT_2605"/>
<dbReference type="EnsemblBacteria" id="AAO77712">
    <property type="protein sequence ID" value="AAO77712"/>
    <property type="gene ID" value="BT_2605"/>
</dbReference>
<reference evidence="1 2" key="2">
    <citation type="journal article" date="2009" name="Proc. Natl. Acad. Sci. U.S.A.">
        <title>Characterizing a model human gut microbiota composed of members of its two dominant bacterial phyla.</title>
        <authorList>
            <person name="Mahowald M.A."/>
            <person name="Rey F.E."/>
            <person name="Seedorf H."/>
            <person name="Turnbaugh P.J."/>
            <person name="Fulton R.S."/>
            <person name="Wollam A."/>
            <person name="Shah N."/>
            <person name="Wang C."/>
            <person name="Magrini V."/>
            <person name="Wilson R.K."/>
            <person name="Cantarel B.L."/>
            <person name="Coutinho P.M."/>
            <person name="Henrissat B."/>
            <person name="Crock L.W."/>
            <person name="Russell A."/>
            <person name="Verberkmoes N.C."/>
            <person name="Hettich R.L."/>
            <person name="Gordon J.I."/>
        </authorList>
    </citation>
    <scope>NUCLEOTIDE SEQUENCE [LARGE SCALE GENOMIC DNA]</scope>
    <source>
        <strain evidence="2">ATCC 29148 / DSM 2079 / JCM 5827 / CCUG 10774 / NCTC 10582 / VPI-5482 / E50</strain>
    </source>
</reference>
<dbReference type="InParanoid" id="Q8A4J4"/>
<dbReference type="HOGENOM" id="CLU_2840884_0_0_10"/>
<evidence type="ECO:0000313" key="1">
    <source>
        <dbReference type="EMBL" id="AAO77712.1"/>
    </source>
</evidence>
<dbReference type="STRING" id="226186.BT_2605"/>
<accession>Q8A4J4</accession>
<keyword evidence="2" id="KW-1185">Reference proteome</keyword>
<dbReference type="EMBL" id="AE015928">
    <property type="protein sequence ID" value="AAO77712.1"/>
    <property type="molecule type" value="Genomic_DNA"/>
</dbReference>
<dbReference type="Proteomes" id="UP000001414">
    <property type="component" value="Chromosome"/>
</dbReference>
<evidence type="ECO:0000313" key="2">
    <source>
        <dbReference type="Proteomes" id="UP000001414"/>
    </source>
</evidence>
<name>Q8A4J4_BACTN</name>
<gene>
    <name evidence="1" type="ordered locus">BT_2605</name>
</gene>
<reference evidence="1 2" key="1">
    <citation type="journal article" date="2003" name="Science">
        <title>A genomic view of the human-Bacteroides thetaiotaomicron symbiosis.</title>
        <authorList>
            <person name="Xu J."/>
            <person name="Bjursell M.K."/>
            <person name="Himrod J."/>
            <person name="Deng S."/>
            <person name="Carmichael L.K."/>
            <person name="Chiang H.C."/>
            <person name="Hooper L.V."/>
            <person name="Gordon J.I."/>
        </authorList>
    </citation>
    <scope>NUCLEOTIDE SEQUENCE [LARGE SCALE GENOMIC DNA]</scope>
    <source>
        <strain evidence="2">ATCC 29148 / DSM 2079 / JCM 5827 / CCUG 10774 / NCTC 10582 / VPI-5482 / E50</strain>
    </source>
</reference>